<evidence type="ECO:0000313" key="7">
    <source>
        <dbReference type="Proteomes" id="UP000199524"/>
    </source>
</evidence>
<dbReference type="GO" id="GO:0009089">
    <property type="term" value="P:lysine biosynthetic process via diaminopimelate"/>
    <property type="evidence" value="ECO:0007669"/>
    <property type="project" value="TreeGrafter"/>
</dbReference>
<dbReference type="SUPFAM" id="SSF46785">
    <property type="entry name" value="Winged helix' DNA-binding domain"/>
    <property type="match status" value="1"/>
</dbReference>
<keyword evidence="2" id="KW-0805">Transcription regulation</keyword>
<dbReference type="GO" id="GO:0043565">
    <property type="term" value="F:sequence-specific DNA binding"/>
    <property type="evidence" value="ECO:0007669"/>
    <property type="project" value="TreeGrafter"/>
</dbReference>
<dbReference type="InterPro" id="IPR036388">
    <property type="entry name" value="WH-like_DNA-bd_sf"/>
</dbReference>
<reference evidence="7" key="1">
    <citation type="submission" date="2016-10" db="EMBL/GenBank/DDBJ databases">
        <authorList>
            <person name="Varghese N."/>
            <person name="Submissions S."/>
        </authorList>
    </citation>
    <scope>NUCLEOTIDE SEQUENCE [LARGE SCALE GENOMIC DNA]</scope>
    <source>
        <strain evidence="7">ATCC 23835</strain>
    </source>
</reference>
<dbReference type="PROSITE" id="PS50931">
    <property type="entry name" value="HTH_LYSR"/>
    <property type="match status" value="1"/>
</dbReference>
<keyword evidence="7" id="KW-1185">Reference proteome</keyword>
<dbReference type="PRINTS" id="PR00039">
    <property type="entry name" value="HTHLYSR"/>
</dbReference>
<dbReference type="SUPFAM" id="SSF53850">
    <property type="entry name" value="Periplasmic binding protein-like II"/>
    <property type="match status" value="1"/>
</dbReference>
<dbReference type="NCBIfam" id="NF008239">
    <property type="entry name" value="PRK11013.1"/>
    <property type="match status" value="1"/>
</dbReference>
<dbReference type="PANTHER" id="PTHR30427">
    <property type="entry name" value="TRANSCRIPTIONAL ACTIVATOR PROTEIN LYSR"/>
    <property type="match status" value="1"/>
</dbReference>
<evidence type="ECO:0000313" key="6">
    <source>
        <dbReference type="EMBL" id="SDT35974.1"/>
    </source>
</evidence>
<dbReference type="PANTHER" id="PTHR30427:SF1">
    <property type="entry name" value="TRANSCRIPTIONAL ACTIVATOR PROTEIN LYSR"/>
    <property type="match status" value="1"/>
</dbReference>
<dbReference type="Gene3D" id="3.40.190.290">
    <property type="match status" value="1"/>
</dbReference>
<evidence type="ECO:0000259" key="5">
    <source>
        <dbReference type="PROSITE" id="PS50931"/>
    </source>
</evidence>
<keyword evidence="4" id="KW-0804">Transcription</keyword>
<dbReference type="InterPro" id="IPR036390">
    <property type="entry name" value="WH_DNA-bd_sf"/>
</dbReference>
<name>A0A1H1ZQJ6_9PSED</name>
<feature type="domain" description="HTH lysR-type" evidence="5">
    <location>
        <begin position="30"/>
        <end position="87"/>
    </location>
</feature>
<evidence type="ECO:0000256" key="4">
    <source>
        <dbReference type="ARBA" id="ARBA00023163"/>
    </source>
</evidence>
<protein>
    <submittedName>
        <fullName evidence="6">DNA-binding transcriptional regulator, LysR family</fullName>
    </submittedName>
</protein>
<sequence length="331" mass="37145">MVVPLKATSRFRYNPFPSRNTETSRHMAKLNFRHMEIFWAVMTTGSATAAAELLHTSQPTVSRELSRLESITQLVLFKRANAKLIPTEQALRLFEEVERAYFGMERIERTAEAIRQHKHGQIALVTLPAFSQALLPRVCKRFLGQYPDVALSITPQEAPLLNEWLSSQRYDLGLIEESTVPIGTESDCVFTSDMVCVLPTDHRLADKSVLSPEDFEGEPFTSVAANDPYRKKIDSLFQEHGISRRLVVETHSAAAVCSTVAHGVGVSIINPLTALAYLNLGLTIRRFAVSIPYSIRVVRPLHRPHSVLVDQFVDALRHCCQELEAQLAQMP</sequence>
<evidence type="ECO:0000256" key="2">
    <source>
        <dbReference type="ARBA" id="ARBA00023015"/>
    </source>
</evidence>
<dbReference type="Proteomes" id="UP000199524">
    <property type="component" value="Chromosome I"/>
</dbReference>
<gene>
    <name evidence="6" type="ORF">SAMN05216598_5244</name>
</gene>
<organism evidence="6 7">
    <name type="scientific">Pseudomonas asplenii</name>
    <dbReference type="NCBI Taxonomy" id="53407"/>
    <lineage>
        <taxon>Bacteria</taxon>
        <taxon>Pseudomonadati</taxon>
        <taxon>Pseudomonadota</taxon>
        <taxon>Gammaproteobacteria</taxon>
        <taxon>Pseudomonadales</taxon>
        <taxon>Pseudomonadaceae</taxon>
        <taxon>Pseudomonas</taxon>
    </lineage>
</organism>
<dbReference type="Gene3D" id="1.10.10.10">
    <property type="entry name" value="Winged helix-like DNA-binding domain superfamily/Winged helix DNA-binding domain"/>
    <property type="match status" value="1"/>
</dbReference>
<dbReference type="GO" id="GO:0003700">
    <property type="term" value="F:DNA-binding transcription factor activity"/>
    <property type="evidence" value="ECO:0007669"/>
    <property type="project" value="InterPro"/>
</dbReference>
<dbReference type="AlphaFoldDB" id="A0A1H1ZQJ6"/>
<dbReference type="EMBL" id="LT629777">
    <property type="protein sequence ID" value="SDT35974.1"/>
    <property type="molecule type" value="Genomic_DNA"/>
</dbReference>
<dbReference type="InterPro" id="IPR005119">
    <property type="entry name" value="LysR_subst-bd"/>
</dbReference>
<dbReference type="InterPro" id="IPR000847">
    <property type="entry name" value="LysR_HTH_N"/>
</dbReference>
<comment type="similarity">
    <text evidence="1">Belongs to the LysR transcriptional regulatory family.</text>
</comment>
<evidence type="ECO:0000256" key="1">
    <source>
        <dbReference type="ARBA" id="ARBA00009437"/>
    </source>
</evidence>
<dbReference type="Pfam" id="PF03466">
    <property type="entry name" value="LysR_substrate"/>
    <property type="match status" value="1"/>
</dbReference>
<keyword evidence="3 6" id="KW-0238">DNA-binding</keyword>
<evidence type="ECO:0000256" key="3">
    <source>
        <dbReference type="ARBA" id="ARBA00023125"/>
    </source>
</evidence>
<dbReference type="Pfam" id="PF00126">
    <property type="entry name" value="HTH_1"/>
    <property type="match status" value="1"/>
</dbReference>
<accession>A0A1H1ZQJ6</accession>
<dbReference type="GO" id="GO:0010628">
    <property type="term" value="P:positive regulation of gene expression"/>
    <property type="evidence" value="ECO:0007669"/>
    <property type="project" value="TreeGrafter"/>
</dbReference>
<proteinExistence type="inferred from homology"/>